<protein>
    <submittedName>
        <fullName evidence="1">Uncharacterized protein</fullName>
    </submittedName>
</protein>
<evidence type="ECO:0000313" key="1">
    <source>
        <dbReference type="EMBL" id="KAK3247527.1"/>
    </source>
</evidence>
<dbReference type="PANTHER" id="PTHR13608">
    <property type="entry name" value="ARMADILLO-LIKE HELICAL DOMAIN-CONTAINING PROTEIN 3"/>
    <property type="match status" value="1"/>
</dbReference>
<dbReference type="EMBL" id="LGRX02028892">
    <property type="protein sequence ID" value="KAK3247527.1"/>
    <property type="molecule type" value="Genomic_DNA"/>
</dbReference>
<dbReference type="AlphaFoldDB" id="A0AAE0C576"/>
<keyword evidence="2" id="KW-1185">Reference proteome</keyword>
<evidence type="ECO:0000313" key="2">
    <source>
        <dbReference type="Proteomes" id="UP001190700"/>
    </source>
</evidence>
<accession>A0AAE0C576</accession>
<dbReference type="InterPro" id="IPR039868">
    <property type="entry name" value="ARMD3-like"/>
</dbReference>
<dbReference type="PANTHER" id="PTHR13608:SF3">
    <property type="entry name" value="ARMADILLO-LIKE HELICAL DOMAIN-CONTAINING PROTEIN 3"/>
    <property type="match status" value="1"/>
</dbReference>
<dbReference type="Proteomes" id="UP001190700">
    <property type="component" value="Unassembled WGS sequence"/>
</dbReference>
<comment type="caution">
    <text evidence="1">The sequence shown here is derived from an EMBL/GenBank/DDBJ whole genome shotgun (WGS) entry which is preliminary data.</text>
</comment>
<sequence length="544" mass="58747">MSWLTSFFRSKPAPEKPVFKEKFSALYEDLLDGGQPHGYERTSLEDILDGRWVGSQFWEELLLLKVNQTLLQDLLGSLTEARLFEIKGVVSEISTVCVHYLSDYNLLRISHSLETLTLLFQQIGRKRFSERGLGLIKVLAGGEQCADKFFSKLIGNVSTIIENPSTPAPLLLLALKFILIVLTLTDGINQNAIVGYFMIHDLYNPLLALISREGAESIHRSAIVALSLLLGWKESKNPYLGKLQFATSAQLAILLKSISVLLAPPSVPAEKASVLGWGAELPPSPEQPIAYLSNWHGYQALEKEDAGAAVLLDWRSSCAPLAALKLLKGLLQEHALLHEPSAWSAPPVNTQQPSSGPTSLQAHWGVTLGRALCFCAACFGAIPGGDADRTATEPDAALLCASFLRSMVEEDATLGLLMRADIAALVGPGTVPAPSLDGKYAARPVAVAILTLAVGLLSRGACSDLQQAAGGSASSRAGGSRPRDAAVESVAMYIVHRLLHFSVTAGRPMHFEWGILWQALISTLRRHADPAAFERPRVSLLLSQ</sequence>
<reference evidence="1 2" key="1">
    <citation type="journal article" date="2015" name="Genome Biol. Evol.">
        <title>Comparative Genomics of a Bacterivorous Green Alga Reveals Evolutionary Causalities and Consequences of Phago-Mixotrophic Mode of Nutrition.</title>
        <authorList>
            <person name="Burns J.A."/>
            <person name="Paasch A."/>
            <person name="Narechania A."/>
            <person name="Kim E."/>
        </authorList>
    </citation>
    <scope>NUCLEOTIDE SEQUENCE [LARGE SCALE GENOMIC DNA]</scope>
    <source>
        <strain evidence="1 2">PLY_AMNH</strain>
    </source>
</reference>
<gene>
    <name evidence="1" type="ORF">CYMTET_42977</name>
</gene>
<feature type="non-terminal residue" evidence="1">
    <location>
        <position position="544"/>
    </location>
</feature>
<organism evidence="1 2">
    <name type="scientific">Cymbomonas tetramitiformis</name>
    <dbReference type="NCBI Taxonomy" id="36881"/>
    <lineage>
        <taxon>Eukaryota</taxon>
        <taxon>Viridiplantae</taxon>
        <taxon>Chlorophyta</taxon>
        <taxon>Pyramimonadophyceae</taxon>
        <taxon>Pyramimonadales</taxon>
        <taxon>Pyramimonadaceae</taxon>
        <taxon>Cymbomonas</taxon>
    </lineage>
</organism>
<proteinExistence type="predicted"/>
<dbReference type="GO" id="GO:0005829">
    <property type="term" value="C:cytosol"/>
    <property type="evidence" value="ECO:0007669"/>
    <property type="project" value="TreeGrafter"/>
</dbReference>
<name>A0AAE0C576_9CHLO</name>